<feature type="transmembrane region" description="Helical" evidence="1">
    <location>
        <begin position="119"/>
        <end position="140"/>
    </location>
</feature>
<keyword evidence="1" id="KW-0812">Transmembrane</keyword>
<evidence type="ECO:0000313" key="2">
    <source>
        <dbReference type="EMBL" id="EFO53245.1"/>
    </source>
</evidence>
<accession>A0ABN0B232</accession>
<feature type="transmembrane region" description="Helical" evidence="1">
    <location>
        <begin position="152"/>
        <end position="172"/>
    </location>
</feature>
<gene>
    <name evidence="2" type="ORF">SIN_2043</name>
</gene>
<feature type="transmembrane region" description="Helical" evidence="1">
    <location>
        <begin position="93"/>
        <end position="113"/>
    </location>
</feature>
<organism evidence="2">
    <name type="scientific">Streptococcus infantis SK1302</name>
    <dbReference type="NCBI Taxonomy" id="871237"/>
    <lineage>
        <taxon>Bacteria</taxon>
        <taxon>Bacillati</taxon>
        <taxon>Bacillota</taxon>
        <taxon>Bacilli</taxon>
        <taxon>Lactobacillales</taxon>
        <taxon>Streptococcaceae</taxon>
        <taxon>Streptococcus</taxon>
    </lineage>
</organism>
<evidence type="ECO:0000256" key="1">
    <source>
        <dbReference type="SAM" id="Phobius"/>
    </source>
</evidence>
<feature type="transmembrane region" description="Helical" evidence="1">
    <location>
        <begin position="40"/>
        <end position="59"/>
    </location>
</feature>
<comment type="caution">
    <text evidence="2">The sequence shown here is derived from an EMBL/GenBank/DDBJ whole genome shotgun (WGS) entry which is preliminary data.</text>
</comment>
<sequence>MKLILLKQVLDNKRFLLFTIFIPVAWYVFLYNIQQGITPNLMLGIAVFIGIIGNSLATFSKRISSNIDFYSFESKFSKYTVKNYLLDQTLVQLVLNTLIFIVVLAVGVLFFSFPLNSQLVVQFFLLTIMGIYFSIIGFVIGVRLDEKIIDTVSFPVIILASMTIIPFASLGAEGGFMEFIGKAQMIFPGYYYTNIVNALTTSTSIDVKDVALFIGVFILNVIPLYFLVPKVKLATVK</sequence>
<keyword evidence="1" id="KW-0472">Membrane</keyword>
<dbReference type="EMBL" id="AEDY01000142">
    <property type="protein sequence ID" value="EFO53245.1"/>
    <property type="molecule type" value="Genomic_DNA"/>
</dbReference>
<proteinExistence type="predicted"/>
<feature type="transmembrane region" description="Helical" evidence="1">
    <location>
        <begin position="210"/>
        <end position="228"/>
    </location>
</feature>
<protein>
    <submittedName>
        <fullName evidence="2">Membrane protein, putative</fullName>
    </submittedName>
</protein>
<reference evidence="2" key="1">
    <citation type="submission" date="2010-09" db="EMBL/GenBank/DDBJ databases">
        <authorList>
            <person name="Daugherty S.C."/>
            <person name="Kilian M."/>
            <person name="Tettelin H."/>
        </authorList>
    </citation>
    <scope>NUCLEOTIDE SEQUENCE [LARGE SCALE GENOMIC DNA]</scope>
    <source>
        <strain evidence="2">SK1302</strain>
    </source>
</reference>
<feature type="transmembrane region" description="Helical" evidence="1">
    <location>
        <begin position="15"/>
        <end position="34"/>
    </location>
</feature>
<name>A0ABN0B232_9STRE</name>
<keyword evidence="1" id="KW-1133">Transmembrane helix</keyword>